<keyword evidence="2" id="KW-1185">Reference proteome</keyword>
<sequence>MRRWARSCARSADNASYRNVQTPYVFHNVDDWQFERTDFLAQAVTLPEADPMISVVCLRDTADMPIPPREAGTFP</sequence>
<protein>
    <submittedName>
        <fullName evidence="1">Uncharacterized protein</fullName>
    </submittedName>
</protein>
<evidence type="ECO:0000313" key="2">
    <source>
        <dbReference type="Proteomes" id="UP000233742"/>
    </source>
</evidence>
<gene>
    <name evidence="1" type="ORF">CUV01_09325</name>
</gene>
<name>A0A2K9EZN1_9RHOB</name>
<accession>A0A2K9EZN1</accession>
<proteinExistence type="predicted"/>
<dbReference type="Proteomes" id="UP000233742">
    <property type="component" value="Chromosome"/>
</dbReference>
<dbReference type="KEGG" id="paro:CUV01_09325"/>
<dbReference type="AlphaFoldDB" id="A0A2K9EZN1"/>
<dbReference type="EMBL" id="CP025408">
    <property type="protein sequence ID" value="AUH33562.1"/>
    <property type="molecule type" value="Genomic_DNA"/>
</dbReference>
<reference evidence="1 2" key="1">
    <citation type="submission" date="2017-12" db="EMBL/GenBank/DDBJ databases">
        <authorList>
            <person name="Hurst M.R.H."/>
        </authorList>
    </citation>
    <scope>NUCLEOTIDE SEQUENCE [LARGE SCALE GENOMIC DNA]</scope>
    <source>
        <strain evidence="1 2">BM15</strain>
    </source>
</reference>
<evidence type="ECO:0000313" key="1">
    <source>
        <dbReference type="EMBL" id="AUH33562.1"/>
    </source>
</evidence>
<organism evidence="1 2">
    <name type="scientific">Paracoccus tegillarcae</name>
    <dbReference type="NCBI Taxonomy" id="1529068"/>
    <lineage>
        <taxon>Bacteria</taxon>
        <taxon>Pseudomonadati</taxon>
        <taxon>Pseudomonadota</taxon>
        <taxon>Alphaproteobacteria</taxon>
        <taxon>Rhodobacterales</taxon>
        <taxon>Paracoccaceae</taxon>
        <taxon>Paracoccus</taxon>
    </lineage>
</organism>